<gene>
    <name evidence="11" type="ORF">LWI28_002994</name>
</gene>
<dbReference type="Proteomes" id="UP001064489">
    <property type="component" value="Chromosome 7"/>
</dbReference>
<dbReference type="AlphaFoldDB" id="A0AAD5ILD6"/>
<dbReference type="PANTHER" id="PTHR47947">
    <property type="entry name" value="CYTOCHROME P450 82C3-RELATED"/>
    <property type="match status" value="1"/>
</dbReference>
<evidence type="ECO:0000256" key="10">
    <source>
        <dbReference type="ARBA" id="ARBA00023136"/>
    </source>
</evidence>
<dbReference type="InterPro" id="IPR050651">
    <property type="entry name" value="Plant_Cytochrome_P450_Monoox"/>
</dbReference>
<dbReference type="Gene3D" id="1.10.630.10">
    <property type="entry name" value="Cytochrome P450"/>
    <property type="match status" value="2"/>
</dbReference>
<dbReference type="InterPro" id="IPR002401">
    <property type="entry name" value="Cyt_P450_E_grp-I"/>
</dbReference>
<dbReference type="InterPro" id="IPR036396">
    <property type="entry name" value="Cyt_P450_sf"/>
</dbReference>
<evidence type="ECO:0000256" key="4">
    <source>
        <dbReference type="ARBA" id="ARBA00022692"/>
    </source>
</evidence>
<keyword evidence="12" id="KW-1185">Reference proteome</keyword>
<comment type="similarity">
    <text evidence="2">Belongs to the cytochrome P450 family.</text>
</comment>
<keyword evidence="7" id="KW-0560">Oxidoreductase</keyword>
<evidence type="ECO:0000256" key="3">
    <source>
        <dbReference type="ARBA" id="ARBA00022617"/>
    </source>
</evidence>
<evidence type="ECO:0000256" key="1">
    <source>
        <dbReference type="ARBA" id="ARBA00004167"/>
    </source>
</evidence>
<keyword evidence="5" id="KW-0479">Metal-binding</keyword>
<evidence type="ECO:0000256" key="2">
    <source>
        <dbReference type="ARBA" id="ARBA00010617"/>
    </source>
</evidence>
<evidence type="ECO:0008006" key="13">
    <source>
        <dbReference type="Google" id="ProtNLM"/>
    </source>
</evidence>
<keyword evidence="8" id="KW-0408">Iron</keyword>
<dbReference type="PRINTS" id="PR00463">
    <property type="entry name" value="EP450I"/>
</dbReference>
<keyword evidence="10" id="KW-0472">Membrane</keyword>
<evidence type="ECO:0000256" key="8">
    <source>
        <dbReference type="ARBA" id="ARBA00023004"/>
    </source>
</evidence>
<evidence type="ECO:0000256" key="5">
    <source>
        <dbReference type="ARBA" id="ARBA00022723"/>
    </source>
</evidence>
<dbReference type="GO" id="GO:0016705">
    <property type="term" value="F:oxidoreductase activity, acting on paired donors, with incorporation or reduction of molecular oxygen"/>
    <property type="evidence" value="ECO:0007669"/>
    <property type="project" value="InterPro"/>
</dbReference>
<dbReference type="Pfam" id="PF00067">
    <property type="entry name" value="p450"/>
    <property type="match status" value="1"/>
</dbReference>
<sequence>MLIAGIHTTVITLDSVVSQLIEHPEAFKKARDEINYQVETQGLVKVLPAHESSEDCMVGGYHIPKGTQLLVNAWAVHSDLELWVEPDRFKPERFLQSEREGVNSFHLVWEEGYAPEKA</sequence>
<comment type="caution">
    <text evidence="11">The sequence shown here is derived from an EMBL/GenBank/DDBJ whole genome shotgun (WGS) entry which is preliminary data.</text>
</comment>
<dbReference type="SUPFAM" id="SSF48264">
    <property type="entry name" value="Cytochrome P450"/>
    <property type="match status" value="1"/>
</dbReference>
<proteinExistence type="inferred from homology"/>
<dbReference type="EMBL" id="JAJSOW010000104">
    <property type="protein sequence ID" value="KAI9168863.1"/>
    <property type="molecule type" value="Genomic_DNA"/>
</dbReference>
<evidence type="ECO:0000256" key="9">
    <source>
        <dbReference type="ARBA" id="ARBA00023033"/>
    </source>
</evidence>
<protein>
    <recommendedName>
        <fullName evidence="13">Cytochrome P450</fullName>
    </recommendedName>
</protein>
<reference evidence="11" key="2">
    <citation type="submission" date="2023-02" db="EMBL/GenBank/DDBJ databases">
        <authorList>
            <person name="Swenson N.G."/>
            <person name="Wegrzyn J.L."/>
            <person name="Mcevoy S.L."/>
        </authorList>
    </citation>
    <scope>NUCLEOTIDE SEQUENCE</scope>
    <source>
        <strain evidence="11">91603</strain>
        <tissue evidence="11">Leaf</tissue>
    </source>
</reference>
<keyword evidence="6" id="KW-1133">Transmembrane helix</keyword>
<reference evidence="11" key="1">
    <citation type="journal article" date="2022" name="Plant J.">
        <title>Strategies of tolerance reflected in two North American maple genomes.</title>
        <authorList>
            <person name="McEvoy S.L."/>
            <person name="Sezen U.U."/>
            <person name="Trouern-Trend A."/>
            <person name="McMahon S.M."/>
            <person name="Schaberg P.G."/>
            <person name="Yang J."/>
            <person name="Wegrzyn J.L."/>
            <person name="Swenson N.G."/>
        </authorList>
    </citation>
    <scope>NUCLEOTIDE SEQUENCE</scope>
    <source>
        <strain evidence="11">91603</strain>
    </source>
</reference>
<dbReference type="GO" id="GO:0016020">
    <property type="term" value="C:membrane"/>
    <property type="evidence" value="ECO:0007669"/>
    <property type="project" value="UniProtKB-SubCell"/>
</dbReference>
<name>A0AAD5ILD6_ACENE</name>
<comment type="subcellular location">
    <subcellularLocation>
        <location evidence="1">Membrane</location>
        <topology evidence="1">Single-pass membrane protein</topology>
    </subcellularLocation>
</comment>
<evidence type="ECO:0000313" key="11">
    <source>
        <dbReference type="EMBL" id="KAI9168863.1"/>
    </source>
</evidence>
<dbReference type="GO" id="GO:0020037">
    <property type="term" value="F:heme binding"/>
    <property type="evidence" value="ECO:0007669"/>
    <property type="project" value="InterPro"/>
</dbReference>
<evidence type="ECO:0000256" key="6">
    <source>
        <dbReference type="ARBA" id="ARBA00022989"/>
    </source>
</evidence>
<evidence type="ECO:0000313" key="12">
    <source>
        <dbReference type="Proteomes" id="UP001064489"/>
    </source>
</evidence>
<dbReference type="GO" id="GO:0004497">
    <property type="term" value="F:monooxygenase activity"/>
    <property type="evidence" value="ECO:0007669"/>
    <property type="project" value="UniProtKB-KW"/>
</dbReference>
<dbReference type="InterPro" id="IPR001128">
    <property type="entry name" value="Cyt_P450"/>
</dbReference>
<dbReference type="PANTHER" id="PTHR47947:SF62">
    <property type="entry name" value="CYTOCHROME P450, FAMILY 81, SUBFAMILY D, POLYPEPTIDE 5"/>
    <property type="match status" value="1"/>
</dbReference>
<keyword evidence="3" id="KW-0349">Heme</keyword>
<organism evidence="11 12">
    <name type="scientific">Acer negundo</name>
    <name type="common">Box elder</name>
    <dbReference type="NCBI Taxonomy" id="4023"/>
    <lineage>
        <taxon>Eukaryota</taxon>
        <taxon>Viridiplantae</taxon>
        <taxon>Streptophyta</taxon>
        <taxon>Embryophyta</taxon>
        <taxon>Tracheophyta</taxon>
        <taxon>Spermatophyta</taxon>
        <taxon>Magnoliopsida</taxon>
        <taxon>eudicotyledons</taxon>
        <taxon>Gunneridae</taxon>
        <taxon>Pentapetalae</taxon>
        <taxon>rosids</taxon>
        <taxon>malvids</taxon>
        <taxon>Sapindales</taxon>
        <taxon>Sapindaceae</taxon>
        <taxon>Hippocastanoideae</taxon>
        <taxon>Acereae</taxon>
        <taxon>Acer</taxon>
    </lineage>
</organism>
<keyword evidence="4" id="KW-0812">Transmembrane</keyword>
<dbReference type="GO" id="GO:0005506">
    <property type="term" value="F:iron ion binding"/>
    <property type="evidence" value="ECO:0007669"/>
    <property type="project" value="InterPro"/>
</dbReference>
<accession>A0AAD5ILD6</accession>
<keyword evidence="9" id="KW-0503">Monooxygenase</keyword>
<evidence type="ECO:0000256" key="7">
    <source>
        <dbReference type="ARBA" id="ARBA00023002"/>
    </source>
</evidence>